<organism evidence="16">
    <name type="scientific">Molluscum contagiosum virus subtype 2</name>
    <name type="common">MOCV</name>
    <name type="synonym">MCVII</name>
    <dbReference type="NCBI Taxonomy" id="10281"/>
    <lineage>
        <taxon>Viruses</taxon>
        <taxon>Varidnaviria</taxon>
        <taxon>Bamfordvirae</taxon>
        <taxon>Nucleocytoviricota</taxon>
        <taxon>Pokkesviricetes</taxon>
        <taxon>Chitovirales</taxon>
        <taxon>Poxviridae</taxon>
        <taxon>Chordopoxvirinae</taxon>
        <taxon>Molluscipoxvirus</taxon>
        <taxon>Molluscipoxvirus molluscum</taxon>
        <taxon>Molluscum contagiosum virus</taxon>
    </lineage>
</organism>
<dbReference type="GO" id="GO:0033644">
    <property type="term" value="C:host cell membrane"/>
    <property type="evidence" value="ECO:0007669"/>
    <property type="project" value="UniProtKB-SubCell"/>
</dbReference>
<evidence type="ECO:0000256" key="4">
    <source>
        <dbReference type="ARBA" id="ARBA00022844"/>
    </source>
</evidence>
<dbReference type="EMBL" id="MH320551">
    <property type="protein sequence ID" value="AYO88287.1"/>
    <property type="molecule type" value="Genomic_DNA"/>
</dbReference>
<reference evidence="16" key="1">
    <citation type="journal article" date="2017" name="J. Gen. Virol.">
        <title>Recombination events and variability among full-length genomes of co-circulating molluscum contagiosum virus subtypes 1 and 2.</title>
        <authorList>
            <person name="Lopez-Bueno A."/>
            <person name="Parras-Molto M."/>
            <person name="Lopez-Barrantes O."/>
            <person name="Belda S."/>
            <person name="Alejo A."/>
        </authorList>
    </citation>
    <scope>NUCLEOTIDE SEQUENCE</scope>
    <source>
        <strain evidence="16">Madrid 2016_1</strain>
    </source>
</reference>
<evidence type="ECO:0000313" key="19">
    <source>
        <dbReference type="EMBL" id="AYO88117.1"/>
    </source>
</evidence>
<dbReference type="Proteomes" id="UP000317568">
    <property type="component" value="Genome"/>
</dbReference>
<evidence type="ECO:0000256" key="10">
    <source>
        <dbReference type="ARBA" id="ARBA00023180"/>
    </source>
</evidence>
<dbReference type="Proteomes" id="UP000320816">
    <property type="component" value="Segment"/>
</dbReference>
<comment type="subunit">
    <text evidence="14">Homodimer, disulfide-linked. Interacts with protein OPG190. Interacts (via C-terminus) with protein OPG164. Interacts with OPG162.</text>
</comment>
<dbReference type="InterPro" id="IPR009238">
    <property type="entry name" value="Chordopox_A33R"/>
</dbReference>
<evidence type="ECO:0000256" key="2">
    <source>
        <dbReference type="ARBA" id="ARBA00004597"/>
    </source>
</evidence>
<evidence type="ECO:0000313" key="18">
    <source>
        <dbReference type="EMBL" id="AYO87947.1"/>
    </source>
</evidence>
<dbReference type="EMBL" id="MH320556">
    <property type="protein sequence ID" value="AYO89165.1"/>
    <property type="molecule type" value="Genomic_DNA"/>
</dbReference>
<proteinExistence type="inferred from homology"/>
<evidence type="ECO:0000256" key="5">
    <source>
        <dbReference type="ARBA" id="ARBA00022870"/>
    </source>
</evidence>
<dbReference type="Pfam" id="PF05966">
    <property type="entry name" value="Chordopox_A33R"/>
    <property type="match status" value="1"/>
</dbReference>
<dbReference type="EMBL" id="MH320548">
    <property type="protein sequence ID" value="AYO87777.1"/>
    <property type="molecule type" value="Genomic_DNA"/>
</dbReference>
<keyword evidence="3 15" id="KW-0812">Transmembrane</keyword>
<reference evidence="17" key="2">
    <citation type="journal article" date="2018" name="Viruses">
        <title>New Insights into the Evolutionary and Genomic Landscape of Molluscum Contagiosum Virus (MCV) based on Nine MCV1 and Six MCV2 Complete Genome Sequences.</title>
        <authorList>
            <person name="Zorec T."/>
            <person name="Kutnjak D."/>
            <person name="Hosnjak L."/>
            <person name="Kusar B."/>
            <person name="Trcko K."/>
            <person name="Kocjan B."/>
            <person name="Li Y."/>
            <person name="Krizmaric M."/>
            <person name="Miljkovic J."/>
            <person name="Ravnikar M."/>
            <person name="Poljak M."/>
        </authorList>
    </citation>
    <scope>NUCLEOTIDE SEQUENCE [LARGE SCALE GENOMIC DNA]</scope>
    <source>
        <strain evidence="17">MCV2_MB98</strain>
        <strain evidence="18">MCV2_MC313</strain>
        <strain evidence="19">MCV2_MC316</strain>
        <strain evidence="20">MCV2_MC332</strain>
        <strain evidence="21">MCV2_MC515</strain>
    </source>
</reference>
<accession>A0A1S7DLY4</accession>
<keyword evidence="7 15" id="KW-1133">Transmembrane helix</keyword>
<evidence type="ECO:0000256" key="15">
    <source>
        <dbReference type="SAM" id="Phobius"/>
    </source>
</evidence>
<dbReference type="EMBL" id="MH320550">
    <property type="protein sequence ID" value="AYO88117.1"/>
    <property type="molecule type" value="Genomic_DNA"/>
</dbReference>
<dbReference type="EMBL" id="KY040274">
    <property type="protein sequence ID" value="AQY16715.1"/>
    <property type="molecule type" value="Genomic_DNA"/>
</dbReference>
<dbReference type="EMBL" id="MH320549">
    <property type="protein sequence ID" value="AYO87947.1"/>
    <property type="molecule type" value="Genomic_DNA"/>
</dbReference>
<keyword evidence="8 15" id="KW-0472">Membrane</keyword>
<evidence type="ECO:0000256" key="11">
    <source>
        <dbReference type="ARBA" id="ARBA00034751"/>
    </source>
</evidence>
<dbReference type="Proteomes" id="UP000320664">
    <property type="component" value="Segment"/>
</dbReference>
<evidence type="ECO:0000256" key="1">
    <source>
        <dbReference type="ARBA" id="ARBA00004208"/>
    </source>
</evidence>
<evidence type="ECO:0000313" key="17">
    <source>
        <dbReference type="EMBL" id="AYO87777.1"/>
    </source>
</evidence>
<keyword evidence="5" id="KW-1043">Host membrane</keyword>
<gene>
    <name evidence="16" type="primary">MC142R</name>
</gene>
<evidence type="ECO:0000313" key="16">
    <source>
        <dbReference type="EMBL" id="AQY16715.1"/>
    </source>
</evidence>
<organismHost>
    <name type="scientific">Homo sapiens</name>
    <name type="common">Human</name>
    <dbReference type="NCBI Taxonomy" id="9606"/>
</organismHost>
<protein>
    <recommendedName>
        <fullName evidence="12">Protein OPG161</fullName>
    </recommendedName>
</protein>
<keyword evidence="4" id="KW-0946">Virion</keyword>
<evidence type="ECO:0000256" key="12">
    <source>
        <dbReference type="ARBA" id="ARBA00034879"/>
    </source>
</evidence>
<comment type="function">
    <text evidence="13">Forms a complex with OPG162 and OPG190 to coordinate the incorporation of OPG164 into wrapped enveloped virion (EV) membranes and, subsequently, the production of actin tails. Therefore plays an essential role in efficient cell-to-cell spread of viral particles.</text>
</comment>
<keyword evidence="6" id="KW-0735">Signal-anchor</keyword>
<keyword evidence="10" id="KW-0325">Glycoprotein</keyword>
<dbReference type="InterPro" id="IPR016186">
    <property type="entry name" value="C-type_lectin-like/link_sf"/>
</dbReference>
<keyword evidence="9" id="KW-1015">Disulfide bond</keyword>
<dbReference type="Proteomes" id="UP000315637">
    <property type="component" value="Segment"/>
</dbReference>
<evidence type="ECO:0000256" key="6">
    <source>
        <dbReference type="ARBA" id="ARBA00022968"/>
    </source>
</evidence>
<evidence type="ECO:0000256" key="13">
    <source>
        <dbReference type="ARBA" id="ARBA00046059"/>
    </source>
</evidence>
<evidence type="ECO:0000256" key="3">
    <source>
        <dbReference type="ARBA" id="ARBA00022692"/>
    </source>
</evidence>
<evidence type="ECO:0000256" key="9">
    <source>
        <dbReference type="ARBA" id="ARBA00023157"/>
    </source>
</evidence>
<evidence type="ECO:0000256" key="7">
    <source>
        <dbReference type="ARBA" id="ARBA00022989"/>
    </source>
</evidence>
<evidence type="ECO:0000256" key="8">
    <source>
        <dbReference type="ARBA" id="ARBA00023136"/>
    </source>
</evidence>
<dbReference type="Proteomes" id="UP000319755">
    <property type="component" value="Genome"/>
</dbReference>
<feature type="transmembrane region" description="Helical" evidence="15">
    <location>
        <begin position="58"/>
        <end position="82"/>
    </location>
</feature>
<dbReference type="Gene3D" id="3.10.100.10">
    <property type="entry name" value="Mannose-Binding Protein A, subunit A"/>
    <property type="match status" value="1"/>
</dbReference>
<reference evidence="17" key="3">
    <citation type="submission" date="2018-05" db="EMBL/GenBank/DDBJ databases">
        <authorList>
            <person name="Zorec T.M."/>
            <person name="Hosnjak L."/>
            <person name="Kutnjak D."/>
            <person name="Kusar B."/>
            <person name="Trcko K."/>
            <person name="Kocjan B.J."/>
            <person name="Li Y."/>
            <person name="Krizmaric M."/>
            <person name="Miljkovic J."/>
            <person name="Ravnikar M."/>
            <person name="Poljak M."/>
        </authorList>
    </citation>
    <scope>NUCLEOTIDE SEQUENCE</scope>
    <source>
        <strain evidence="17">MCV2_MB98</strain>
        <strain evidence="18">MCV2_MC313</strain>
        <strain evidence="19">MCV2_MC316</strain>
        <strain evidence="20">MCV2_MC332</strain>
        <strain evidence="21">MCV2_MC515</strain>
    </source>
</reference>
<sequence length="183" mass="19735">MPQRDDDASSRGPRPESARCSLSRTQLLDAEDVTTPGFRASQLRVKARAKCSGRSERLLACVLRMVAILSIFVLCILMLLLLSELRACQTRKLPCDTLGSNCTGIRRGNMCLTAGTGTVGYAEANASCSRLGAQLPGPDAHSLAKEYLDETWAINGSHFSEAPVMHPSGDVNGVRKYFCVTSV</sequence>
<dbReference type="Proteomes" id="UP000317891">
    <property type="component" value="Segment"/>
</dbReference>
<dbReference type="GO" id="GO:0055036">
    <property type="term" value="C:virion membrane"/>
    <property type="evidence" value="ECO:0007669"/>
    <property type="project" value="UniProtKB-SubCell"/>
</dbReference>
<evidence type="ECO:0000313" key="21">
    <source>
        <dbReference type="EMBL" id="AYO89165.1"/>
    </source>
</evidence>
<evidence type="ECO:0000313" key="20">
    <source>
        <dbReference type="EMBL" id="AYO88287.1"/>
    </source>
</evidence>
<comment type="subcellular location">
    <subcellularLocation>
        <location evidence="2">Host membrane</location>
        <topology evidence="2">Single-pass type II membrane protein</topology>
    </subcellularLocation>
    <subcellularLocation>
        <location evidence="1">Virion membrane</location>
        <topology evidence="1">Single-pass type II membrane protein</topology>
    </subcellularLocation>
</comment>
<evidence type="ECO:0000256" key="14">
    <source>
        <dbReference type="ARBA" id="ARBA00046978"/>
    </source>
</evidence>
<comment type="similarity">
    <text evidence="11">Belongs to the orthopoxvirus OPG161 family.</text>
</comment>
<name>A0A1S7DLY4_MCV2</name>